<keyword evidence="7" id="KW-0472">Membrane</keyword>
<sequence>MRLVISTPFALVVERDGVGQVRAQDATGSFGLLERHADFVTALGPSVVSWRERDGAEGHCVVRNGILAMRGGHEVAIAAPEAVVGDDLDALERRVVAETGALKEEEACARAEAQRIEIAVIRRMLGYLRGERRALSGEAGGAFGEELR</sequence>
<evidence type="ECO:0000256" key="6">
    <source>
        <dbReference type="ARBA" id="ARBA00023065"/>
    </source>
</evidence>
<protein>
    <submittedName>
        <fullName evidence="10">F-type H+-transporting ATPase subunit epsilon</fullName>
    </submittedName>
</protein>
<evidence type="ECO:0000256" key="1">
    <source>
        <dbReference type="ARBA" id="ARBA00003543"/>
    </source>
</evidence>
<keyword evidence="8" id="KW-0139">CF(1)</keyword>
<feature type="domain" description="ATP synthase F1 complex delta/epsilon subunit N-terminal" evidence="9">
    <location>
        <begin position="1"/>
        <end position="82"/>
    </location>
</feature>
<dbReference type="EMBL" id="FWZX01000043">
    <property type="protein sequence ID" value="SMF81279.1"/>
    <property type="molecule type" value="Genomic_DNA"/>
</dbReference>
<comment type="function">
    <text evidence="1">Produces ATP from ADP in the presence of a proton gradient across the membrane.</text>
</comment>
<evidence type="ECO:0000313" key="10">
    <source>
        <dbReference type="EMBL" id="SMF81279.1"/>
    </source>
</evidence>
<dbReference type="GO" id="GO:0045259">
    <property type="term" value="C:proton-transporting ATP synthase complex"/>
    <property type="evidence" value="ECO:0007669"/>
    <property type="project" value="UniProtKB-KW"/>
</dbReference>
<evidence type="ECO:0000256" key="2">
    <source>
        <dbReference type="ARBA" id="ARBA00004184"/>
    </source>
</evidence>
<dbReference type="RefSeq" id="WP_085126641.1">
    <property type="nucleotide sequence ID" value="NZ_FWZX01000043.1"/>
</dbReference>
<comment type="subcellular location">
    <subcellularLocation>
        <location evidence="2">Endomembrane system</location>
        <topology evidence="2">Peripheral membrane protein</topology>
    </subcellularLocation>
</comment>
<dbReference type="Gene3D" id="2.60.15.10">
    <property type="entry name" value="F0F1 ATP synthase delta/epsilon subunit, N-terminal"/>
    <property type="match status" value="1"/>
</dbReference>
<name>A0A1Y6CV10_9PROT</name>
<proteinExistence type="inferred from homology"/>
<keyword evidence="6" id="KW-0406">Ion transport</keyword>
<dbReference type="Pfam" id="PF02823">
    <property type="entry name" value="ATP-synt_DE_N"/>
    <property type="match status" value="1"/>
</dbReference>
<comment type="similarity">
    <text evidence="3">Belongs to the ATPase epsilon chain family.</text>
</comment>
<dbReference type="Proteomes" id="UP000192917">
    <property type="component" value="Unassembled WGS sequence"/>
</dbReference>
<keyword evidence="8" id="KW-0066">ATP synthesis</keyword>
<keyword evidence="5" id="KW-0375">Hydrogen ion transport</keyword>
<organism evidence="10 11">
    <name type="scientific">Tistlia consotensis USBA 355</name>
    <dbReference type="NCBI Taxonomy" id="560819"/>
    <lineage>
        <taxon>Bacteria</taxon>
        <taxon>Pseudomonadati</taxon>
        <taxon>Pseudomonadota</taxon>
        <taxon>Alphaproteobacteria</taxon>
        <taxon>Rhodospirillales</taxon>
        <taxon>Rhodovibrionaceae</taxon>
        <taxon>Tistlia</taxon>
    </lineage>
</organism>
<dbReference type="InterPro" id="IPR024037">
    <property type="entry name" value="Alt_ATP_synth_F1_esu"/>
</dbReference>
<dbReference type="GO" id="GO:0012505">
    <property type="term" value="C:endomembrane system"/>
    <property type="evidence" value="ECO:0007669"/>
    <property type="project" value="UniProtKB-SubCell"/>
</dbReference>
<dbReference type="CDD" id="cd12152">
    <property type="entry name" value="F1-ATPase_delta"/>
    <property type="match status" value="1"/>
</dbReference>
<dbReference type="InterPro" id="IPR036771">
    <property type="entry name" value="ATPsynth_dsu/esu_N"/>
</dbReference>
<dbReference type="InterPro" id="IPR001469">
    <property type="entry name" value="ATP_synth_F1_dsu/esu"/>
</dbReference>
<evidence type="ECO:0000256" key="3">
    <source>
        <dbReference type="ARBA" id="ARBA00005712"/>
    </source>
</evidence>
<keyword evidence="11" id="KW-1185">Reference proteome</keyword>
<gene>
    <name evidence="10" type="ORF">SAMN05428998_14320</name>
</gene>
<dbReference type="NCBIfam" id="TIGR03166">
    <property type="entry name" value="alt_F1F0_F1_eps"/>
    <property type="match status" value="1"/>
</dbReference>
<dbReference type="SUPFAM" id="SSF51344">
    <property type="entry name" value="Epsilon subunit of F1F0-ATP synthase N-terminal domain"/>
    <property type="match status" value="1"/>
</dbReference>
<accession>A0A1Y6CV10</accession>
<evidence type="ECO:0000313" key="11">
    <source>
        <dbReference type="Proteomes" id="UP000192917"/>
    </source>
</evidence>
<evidence type="ECO:0000259" key="9">
    <source>
        <dbReference type="Pfam" id="PF02823"/>
    </source>
</evidence>
<reference evidence="10 11" key="1">
    <citation type="submission" date="2017-04" db="EMBL/GenBank/DDBJ databases">
        <authorList>
            <person name="Afonso C.L."/>
            <person name="Miller P.J."/>
            <person name="Scott M.A."/>
            <person name="Spackman E."/>
            <person name="Goraichik I."/>
            <person name="Dimitrov K.M."/>
            <person name="Suarez D.L."/>
            <person name="Swayne D.E."/>
        </authorList>
    </citation>
    <scope>NUCLEOTIDE SEQUENCE [LARGE SCALE GENOMIC DNA]</scope>
    <source>
        <strain evidence="10 11">USBA 355</strain>
    </source>
</reference>
<dbReference type="GO" id="GO:0046933">
    <property type="term" value="F:proton-transporting ATP synthase activity, rotational mechanism"/>
    <property type="evidence" value="ECO:0007669"/>
    <property type="project" value="InterPro"/>
</dbReference>
<evidence type="ECO:0000256" key="8">
    <source>
        <dbReference type="ARBA" id="ARBA00023196"/>
    </source>
</evidence>
<keyword evidence="4" id="KW-0813">Transport</keyword>
<evidence type="ECO:0000256" key="7">
    <source>
        <dbReference type="ARBA" id="ARBA00023136"/>
    </source>
</evidence>
<evidence type="ECO:0000256" key="4">
    <source>
        <dbReference type="ARBA" id="ARBA00022448"/>
    </source>
</evidence>
<dbReference type="AlphaFoldDB" id="A0A1Y6CV10"/>
<dbReference type="STRING" id="560819.SAMN05428998_14320"/>
<dbReference type="InterPro" id="IPR020546">
    <property type="entry name" value="ATP_synth_F1_dsu/esu_N"/>
</dbReference>
<evidence type="ECO:0000256" key="5">
    <source>
        <dbReference type="ARBA" id="ARBA00022781"/>
    </source>
</evidence>